<keyword evidence="4 8" id="KW-0489">Methyltransferase</keyword>
<dbReference type="eggNOG" id="COG4106">
    <property type="taxonomic scope" value="Bacteria"/>
</dbReference>
<dbReference type="NCBIfam" id="TIGR02072">
    <property type="entry name" value="BioC"/>
    <property type="match status" value="1"/>
</dbReference>
<dbReference type="PANTHER" id="PTHR13090:SF1">
    <property type="entry name" value="ARGININE-HYDROXYLASE NDUFAF5, MITOCHONDRIAL"/>
    <property type="match status" value="1"/>
</dbReference>
<dbReference type="GO" id="GO:0032259">
    <property type="term" value="P:methylation"/>
    <property type="evidence" value="ECO:0007669"/>
    <property type="project" value="UniProtKB-KW"/>
</dbReference>
<dbReference type="InterPro" id="IPR013216">
    <property type="entry name" value="Methyltransf_11"/>
</dbReference>
<accession>Q3ANZ2</accession>
<dbReference type="OrthoDB" id="9760689at2"/>
<keyword evidence="5 8" id="KW-0808">Transferase</keyword>
<dbReference type="InterPro" id="IPR029063">
    <property type="entry name" value="SAM-dependent_MTases_sf"/>
</dbReference>
<evidence type="ECO:0000259" key="9">
    <source>
        <dbReference type="Pfam" id="PF08241"/>
    </source>
</evidence>
<name>Q3ANZ2_CHLCH</name>
<dbReference type="Gene3D" id="3.40.50.150">
    <property type="entry name" value="Vaccinia Virus protein VP39"/>
    <property type="match status" value="1"/>
</dbReference>
<dbReference type="EC" id="2.1.1.197" evidence="3 8"/>
<feature type="domain" description="Methyltransferase type 11" evidence="9">
    <location>
        <begin position="54"/>
        <end position="150"/>
    </location>
</feature>
<comment type="pathway">
    <text evidence="2 8">Cofactor biosynthesis; biotin biosynthesis.</text>
</comment>
<dbReference type="PANTHER" id="PTHR13090">
    <property type="entry name" value="ARGININE-HYDROXYLASE NDUFAF5, MITOCHONDRIAL"/>
    <property type="match status" value="1"/>
</dbReference>
<keyword evidence="6 8" id="KW-0949">S-adenosyl-L-methionine</keyword>
<evidence type="ECO:0000256" key="2">
    <source>
        <dbReference type="ARBA" id="ARBA00004746"/>
    </source>
</evidence>
<sequence length="261" mass="29256">MAQCVDKLLVGERFRKALATYREHAVVQHAMAEDLAAMLARHLPSSPTIKRLFEIGAGSGALMEALLHRFCIDHYFANDLVAESEGCLRPLLAPYREEAFTFLMGDIEVLAEWPSSLEVVISNATVQWLEQPAHFFQQAAKALQPHGLLLLSSFGASNMQELSSLLGVGLRYHAPDELIALASHSFDLLEVKEEQKELLFCSPEAVLHHLRCTGVNGVVRTQWTKSDYKRFLSSYRERFSTTDGKVVLTYHPYAIALQRKG</sequence>
<evidence type="ECO:0000256" key="3">
    <source>
        <dbReference type="ARBA" id="ARBA00012327"/>
    </source>
</evidence>
<dbReference type="InterPro" id="IPR050602">
    <property type="entry name" value="Malonyl-ACP_OMT"/>
</dbReference>
<dbReference type="EMBL" id="CP000108">
    <property type="protein sequence ID" value="ABB27360.1"/>
    <property type="molecule type" value="Genomic_DNA"/>
</dbReference>
<dbReference type="GO" id="GO:0008757">
    <property type="term" value="F:S-adenosylmethionine-dependent methyltransferase activity"/>
    <property type="evidence" value="ECO:0007669"/>
    <property type="project" value="InterPro"/>
</dbReference>
<dbReference type="HOGENOM" id="CLU_046586_1_0_10"/>
<dbReference type="AlphaFoldDB" id="Q3ANZ2"/>
<evidence type="ECO:0000313" key="10">
    <source>
        <dbReference type="EMBL" id="ABB27360.1"/>
    </source>
</evidence>
<comment type="function">
    <text evidence="8">Converts the free carboxyl group of a malonyl-thioester to its methyl ester by transfer of a methyl group from S-adenosyl-L-methionine (SAM). It allows to synthesize pimeloyl-ACP via the fatty acid synthetic pathway.</text>
</comment>
<evidence type="ECO:0000256" key="6">
    <source>
        <dbReference type="ARBA" id="ARBA00022691"/>
    </source>
</evidence>
<dbReference type="KEGG" id="cch:Cag_0081"/>
<dbReference type="CDD" id="cd02440">
    <property type="entry name" value="AdoMet_MTases"/>
    <property type="match status" value="1"/>
</dbReference>
<reference evidence="10" key="1">
    <citation type="submission" date="2005-08" db="EMBL/GenBank/DDBJ databases">
        <title>Complete sequence of Chlorobium chlorochromatii CaD3.</title>
        <authorList>
            <person name="Copeland A."/>
            <person name="Lucas S."/>
            <person name="Lapidus A."/>
            <person name="Barry K."/>
            <person name="Detter J.C."/>
            <person name="Glavina T."/>
            <person name="Hammon N."/>
            <person name="Israni S."/>
            <person name="Pitluck S."/>
            <person name="Bryant D."/>
            <person name="Schmutz J."/>
            <person name="Larimer F."/>
            <person name="Land M."/>
            <person name="Kyrpides N."/>
            <person name="Ivanova N."/>
            <person name="Richardson P."/>
        </authorList>
    </citation>
    <scope>NUCLEOTIDE SEQUENCE [LARGE SCALE GENOMIC DNA]</scope>
    <source>
        <strain evidence="10">CaD3</strain>
    </source>
</reference>
<evidence type="ECO:0000256" key="8">
    <source>
        <dbReference type="HAMAP-Rule" id="MF_00835"/>
    </source>
</evidence>
<organism evidence="10">
    <name type="scientific">Chlorobium chlorochromatii (strain CaD3)</name>
    <dbReference type="NCBI Taxonomy" id="340177"/>
    <lineage>
        <taxon>Bacteria</taxon>
        <taxon>Pseudomonadati</taxon>
        <taxon>Chlorobiota</taxon>
        <taxon>Chlorobiia</taxon>
        <taxon>Chlorobiales</taxon>
        <taxon>Chlorobiaceae</taxon>
        <taxon>Chlorobium/Pelodictyon group</taxon>
        <taxon>Chlorobium</taxon>
    </lineage>
</organism>
<proteinExistence type="inferred from homology"/>
<dbReference type="UniPathway" id="UPA00078"/>
<evidence type="ECO:0000256" key="7">
    <source>
        <dbReference type="ARBA" id="ARBA00022756"/>
    </source>
</evidence>
<gene>
    <name evidence="8" type="primary">bioC</name>
    <name evidence="10" type="ordered locus">Cag_0081</name>
</gene>
<protein>
    <recommendedName>
        <fullName evidence="3 8">Malonyl-[acyl-carrier protein] O-methyltransferase</fullName>
        <shortName evidence="8">Malonyl-ACP O-methyltransferase</shortName>
        <ecNumber evidence="3 8">2.1.1.197</ecNumber>
    </recommendedName>
    <alternativeName>
        <fullName evidence="8">Biotin synthesis protein BioC</fullName>
    </alternativeName>
</protein>
<dbReference type="STRING" id="340177.Cag_0081"/>
<comment type="similarity">
    <text evidence="8">Belongs to the methyltransferase superfamily.</text>
</comment>
<dbReference type="SUPFAM" id="SSF53335">
    <property type="entry name" value="S-adenosyl-L-methionine-dependent methyltransferases"/>
    <property type="match status" value="1"/>
</dbReference>
<dbReference type="GO" id="GO:0102130">
    <property type="term" value="F:malonyl-CoA methyltransferase activity"/>
    <property type="evidence" value="ECO:0007669"/>
    <property type="project" value="UniProtKB-EC"/>
</dbReference>
<evidence type="ECO:0000256" key="4">
    <source>
        <dbReference type="ARBA" id="ARBA00022603"/>
    </source>
</evidence>
<dbReference type="GO" id="GO:0010340">
    <property type="term" value="F:carboxyl-O-methyltransferase activity"/>
    <property type="evidence" value="ECO:0007669"/>
    <property type="project" value="UniProtKB-UniRule"/>
</dbReference>
<dbReference type="HAMAP" id="MF_00835">
    <property type="entry name" value="BioC"/>
    <property type="match status" value="1"/>
</dbReference>
<keyword evidence="7 8" id="KW-0093">Biotin biosynthesis</keyword>
<dbReference type="InterPro" id="IPR011814">
    <property type="entry name" value="BioC"/>
</dbReference>
<comment type="catalytic activity">
    <reaction evidence="1 8">
        <text>malonyl-[ACP] + S-adenosyl-L-methionine = malonyl-[ACP] methyl ester + S-adenosyl-L-homocysteine</text>
        <dbReference type="Rhea" id="RHEA:17105"/>
        <dbReference type="Rhea" id="RHEA-COMP:9623"/>
        <dbReference type="Rhea" id="RHEA-COMP:9954"/>
        <dbReference type="ChEBI" id="CHEBI:57856"/>
        <dbReference type="ChEBI" id="CHEBI:59789"/>
        <dbReference type="ChEBI" id="CHEBI:78449"/>
        <dbReference type="ChEBI" id="CHEBI:78845"/>
        <dbReference type="EC" id="2.1.1.197"/>
    </reaction>
</comment>
<evidence type="ECO:0000256" key="1">
    <source>
        <dbReference type="ARBA" id="ARBA00000852"/>
    </source>
</evidence>
<evidence type="ECO:0000256" key="5">
    <source>
        <dbReference type="ARBA" id="ARBA00022679"/>
    </source>
</evidence>
<dbReference type="Pfam" id="PF08241">
    <property type="entry name" value="Methyltransf_11"/>
    <property type="match status" value="1"/>
</dbReference>
<dbReference type="GO" id="GO:0009102">
    <property type="term" value="P:biotin biosynthetic process"/>
    <property type="evidence" value="ECO:0007669"/>
    <property type="project" value="UniProtKB-UniRule"/>
</dbReference>